<evidence type="ECO:0000256" key="1">
    <source>
        <dbReference type="ARBA" id="ARBA00022723"/>
    </source>
</evidence>
<proteinExistence type="predicted"/>
<dbReference type="AlphaFoldDB" id="A0A6B1G038"/>
<name>A0A6B1G038_9CHLR</name>
<dbReference type="InterPro" id="IPR015931">
    <property type="entry name" value="Acnase/IPM_dHydase_lsu_aba_1/3"/>
</dbReference>
<keyword evidence="1" id="KW-0479">Metal-binding</keyword>
<sequence length="63" mass="6964">MGKTLFEKIWDAHVIAQDEGAPAVLYIDAHLVHEVTSPQAFATLRDRGLPVRRPALPFATLDP</sequence>
<dbReference type="EMBL" id="VYDA01000302">
    <property type="protein sequence ID" value="MYH61698.1"/>
    <property type="molecule type" value="Genomic_DNA"/>
</dbReference>
<gene>
    <name evidence="5" type="ORF">F4148_08005</name>
</gene>
<evidence type="ECO:0000259" key="4">
    <source>
        <dbReference type="Pfam" id="PF00330"/>
    </source>
</evidence>
<dbReference type="Pfam" id="PF00330">
    <property type="entry name" value="Aconitase"/>
    <property type="match status" value="1"/>
</dbReference>
<comment type="caution">
    <text evidence="5">The sequence shown here is derived from an EMBL/GenBank/DDBJ whole genome shotgun (WGS) entry which is preliminary data.</text>
</comment>
<feature type="domain" description="Aconitase/3-isopropylmalate dehydratase large subunit alpha/beta/alpha" evidence="4">
    <location>
        <begin position="7"/>
        <end position="63"/>
    </location>
</feature>
<dbReference type="GO" id="GO:0051536">
    <property type="term" value="F:iron-sulfur cluster binding"/>
    <property type="evidence" value="ECO:0007669"/>
    <property type="project" value="UniProtKB-KW"/>
</dbReference>
<keyword evidence="3" id="KW-0411">Iron-sulfur</keyword>
<feature type="non-terminal residue" evidence="5">
    <location>
        <position position="63"/>
    </location>
</feature>
<organism evidence="5">
    <name type="scientific">Caldilineaceae bacterium SB0675_bin_29</name>
    <dbReference type="NCBI Taxonomy" id="2605266"/>
    <lineage>
        <taxon>Bacteria</taxon>
        <taxon>Bacillati</taxon>
        <taxon>Chloroflexota</taxon>
        <taxon>Caldilineae</taxon>
        <taxon>Caldilineales</taxon>
        <taxon>Caldilineaceae</taxon>
    </lineage>
</organism>
<keyword evidence="2" id="KW-0408">Iron</keyword>
<accession>A0A6B1G038</accession>
<dbReference type="InterPro" id="IPR036008">
    <property type="entry name" value="Aconitase_4Fe-4S_dom"/>
</dbReference>
<dbReference type="EC" id="4.2.1.33" evidence="5"/>
<evidence type="ECO:0000256" key="2">
    <source>
        <dbReference type="ARBA" id="ARBA00023004"/>
    </source>
</evidence>
<reference evidence="5" key="1">
    <citation type="submission" date="2019-09" db="EMBL/GenBank/DDBJ databases">
        <title>Characterisation of the sponge microbiome using genome-centric metagenomics.</title>
        <authorList>
            <person name="Engelberts J.P."/>
            <person name="Robbins S.J."/>
            <person name="De Goeij J.M."/>
            <person name="Aranda M."/>
            <person name="Bell S.C."/>
            <person name="Webster N.S."/>
        </authorList>
    </citation>
    <scope>NUCLEOTIDE SEQUENCE</scope>
    <source>
        <strain evidence="5">SB0675_bin_29</strain>
    </source>
</reference>
<keyword evidence="5" id="KW-0456">Lyase</keyword>
<dbReference type="GO" id="GO:0003861">
    <property type="term" value="F:3-isopropylmalate dehydratase activity"/>
    <property type="evidence" value="ECO:0007669"/>
    <property type="project" value="UniProtKB-EC"/>
</dbReference>
<protein>
    <submittedName>
        <fullName evidence="5">3-isopropylmalate dehydratase large subunit</fullName>
        <ecNumber evidence="5">4.2.1.33</ecNumber>
    </submittedName>
</protein>
<evidence type="ECO:0000313" key="5">
    <source>
        <dbReference type="EMBL" id="MYH61698.1"/>
    </source>
</evidence>
<evidence type="ECO:0000256" key="3">
    <source>
        <dbReference type="ARBA" id="ARBA00023014"/>
    </source>
</evidence>
<dbReference type="Gene3D" id="3.30.499.10">
    <property type="entry name" value="Aconitase, domain 3"/>
    <property type="match status" value="1"/>
</dbReference>
<dbReference type="GO" id="GO:0046872">
    <property type="term" value="F:metal ion binding"/>
    <property type="evidence" value="ECO:0007669"/>
    <property type="project" value="UniProtKB-KW"/>
</dbReference>
<dbReference type="InterPro" id="IPR001030">
    <property type="entry name" value="Acoase/IPM_deHydtase_lsu_aba"/>
</dbReference>
<dbReference type="SUPFAM" id="SSF53732">
    <property type="entry name" value="Aconitase iron-sulfur domain"/>
    <property type="match status" value="1"/>
</dbReference>